<sequence>MLQHIEQNLGLRISNGSKISRTLRTDLSSAVKDWLHDKRKPQARNATATSTCKREMQRMQKAQRSAWKDSTKMEYTHDGSFLCTLAPTFTQNTHTRQRK</sequence>
<dbReference type="EMBL" id="CAKOGP040001459">
    <property type="protein sequence ID" value="CAJ1945706.1"/>
    <property type="molecule type" value="Genomic_DNA"/>
</dbReference>
<name>A0AAD2CWA4_9STRA</name>
<proteinExistence type="predicted"/>
<organism evidence="2 3">
    <name type="scientific">Cylindrotheca closterium</name>
    <dbReference type="NCBI Taxonomy" id="2856"/>
    <lineage>
        <taxon>Eukaryota</taxon>
        <taxon>Sar</taxon>
        <taxon>Stramenopiles</taxon>
        <taxon>Ochrophyta</taxon>
        <taxon>Bacillariophyta</taxon>
        <taxon>Bacillariophyceae</taxon>
        <taxon>Bacillariophycidae</taxon>
        <taxon>Bacillariales</taxon>
        <taxon>Bacillariaceae</taxon>
        <taxon>Cylindrotheca</taxon>
    </lineage>
</organism>
<evidence type="ECO:0000256" key="1">
    <source>
        <dbReference type="SAM" id="MobiDB-lite"/>
    </source>
</evidence>
<evidence type="ECO:0000313" key="3">
    <source>
        <dbReference type="Proteomes" id="UP001295423"/>
    </source>
</evidence>
<evidence type="ECO:0000313" key="2">
    <source>
        <dbReference type="EMBL" id="CAJ1945706.1"/>
    </source>
</evidence>
<protein>
    <submittedName>
        <fullName evidence="2">Uncharacterized protein</fullName>
    </submittedName>
</protein>
<comment type="caution">
    <text evidence="2">The sequence shown here is derived from an EMBL/GenBank/DDBJ whole genome shotgun (WGS) entry which is preliminary data.</text>
</comment>
<feature type="region of interest" description="Disordered" evidence="1">
    <location>
        <begin position="39"/>
        <end position="69"/>
    </location>
</feature>
<dbReference type="Proteomes" id="UP001295423">
    <property type="component" value="Unassembled WGS sequence"/>
</dbReference>
<keyword evidence="3" id="KW-1185">Reference proteome</keyword>
<reference evidence="2" key="1">
    <citation type="submission" date="2023-08" db="EMBL/GenBank/DDBJ databases">
        <authorList>
            <person name="Audoor S."/>
            <person name="Bilcke G."/>
        </authorList>
    </citation>
    <scope>NUCLEOTIDE SEQUENCE</scope>
</reference>
<dbReference type="AlphaFoldDB" id="A0AAD2CWA4"/>
<accession>A0AAD2CWA4</accession>
<gene>
    <name evidence="2" type="ORF">CYCCA115_LOCUS9851</name>
</gene>